<feature type="transmembrane region" description="Helical" evidence="2">
    <location>
        <begin position="176"/>
        <end position="200"/>
    </location>
</feature>
<sequence>MSDQLSDDTFTETQSLSDNEGEATGPVAKSFLRIASLGMRSVATSYRLKPGDVIACLEGELFFGNAEDFEAALDKDDTKFSLLTIYREGIFFEVLVSGALRCSLEFIEVEKVKEIREAFDGHVIHKKSEYRNYEVLRDIRRNCTIYDTTPTPLAGTFPPLWLLQNRLWEPLMAITLAYFISYGVSLTMFGLTYLLSAFYFSRGQIHVLRSYAQFQEKQMWVVVATRTIQEGQMLCRKLDPHCKFAFSHVPPPEPIPDPDDALAKKNSN</sequence>
<accession>A0A368DTN5</accession>
<evidence type="ECO:0000256" key="2">
    <source>
        <dbReference type="SAM" id="Phobius"/>
    </source>
</evidence>
<reference evidence="3 4" key="1">
    <citation type="journal article" date="2018" name="Microbiome">
        <title>Fine metagenomic profile of the Mediterranean stratified and mixed water columns revealed by assembly and recruitment.</title>
        <authorList>
            <person name="Haro-Moreno J.M."/>
            <person name="Lopez-Perez M."/>
            <person name="De La Torre J.R."/>
            <person name="Picazo A."/>
            <person name="Camacho A."/>
            <person name="Rodriguez-Valera F."/>
        </authorList>
    </citation>
    <scope>NUCLEOTIDE SEQUENCE [LARGE SCALE GENOMIC DNA]</scope>
    <source>
        <strain evidence="3">MED-G55</strain>
    </source>
</reference>
<feature type="compositionally biased region" description="Acidic residues" evidence="1">
    <location>
        <begin position="1"/>
        <end position="10"/>
    </location>
</feature>
<keyword evidence="2" id="KW-0472">Membrane</keyword>
<keyword evidence="2" id="KW-1133">Transmembrane helix</keyword>
<organism evidence="3 4">
    <name type="scientific">PS1 clade bacterium</name>
    <dbReference type="NCBI Taxonomy" id="2175152"/>
    <lineage>
        <taxon>Bacteria</taxon>
        <taxon>Pseudomonadati</taxon>
        <taxon>Pseudomonadota</taxon>
        <taxon>Alphaproteobacteria</taxon>
        <taxon>PS1 clade</taxon>
    </lineage>
</organism>
<dbReference type="AlphaFoldDB" id="A0A368DTN5"/>
<keyword evidence="2" id="KW-0812">Transmembrane</keyword>
<proteinExistence type="predicted"/>
<name>A0A368DTN5_9PROT</name>
<feature type="region of interest" description="Disordered" evidence="1">
    <location>
        <begin position="249"/>
        <end position="268"/>
    </location>
</feature>
<dbReference type="Proteomes" id="UP000252132">
    <property type="component" value="Unassembled WGS sequence"/>
</dbReference>
<evidence type="ECO:0000256" key="1">
    <source>
        <dbReference type="SAM" id="MobiDB-lite"/>
    </source>
</evidence>
<evidence type="ECO:0000313" key="3">
    <source>
        <dbReference type="EMBL" id="RCL75202.1"/>
    </source>
</evidence>
<gene>
    <name evidence="3" type="ORF">DBW69_06660</name>
</gene>
<protein>
    <submittedName>
        <fullName evidence="3">Uncharacterized protein</fullName>
    </submittedName>
</protein>
<dbReference type="EMBL" id="QOQF01000038">
    <property type="protein sequence ID" value="RCL75202.1"/>
    <property type="molecule type" value="Genomic_DNA"/>
</dbReference>
<comment type="caution">
    <text evidence="3">The sequence shown here is derived from an EMBL/GenBank/DDBJ whole genome shotgun (WGS) entry which is preliminary data.</text>
</comment>
<feature type="region of interest" description="Disordered" evidence="1">
    <location>
        <begin position="1"/>
        <end position="24"/>
    </location>
</feature>
<evidence type="ECO:0000313" key="4">
    <source>
        <dbReference type="Proteomes" id="UP000252132"/>
    </source>
</evidence>